<accession>A0A914D925</accession>
<dbReference type="SMART" id="SM00219">
    <property type="entry name" value="TyrKc"/>
    <property type="match status" value="1"/>
</dbReference>
<dbReference type="Gene3D" id="1.10.510.10">
    <property type="entry name" value="Transferase(Phosphotransferase) domain 1"/>
    <property type="match status" value="1"/>
</dbReference>
<keyword evidence="2" id="KW-0547">Nucleotide-binding</keyword>
<evidence type="ECO:0000313" key="6">
    <source>
        <dbReference type="WBParaSite" id="ACRNAN_scaffold2062.g18376.t1"/>
    </source>
</evidence>
<dbReference type="PANTHER" id="PTHR24416">
    <property type="entry name" value="TYROSINE-PROTEIN KINASE RECEPTOR"/>
    <property type="match status" value="1"/>
</dbReference>
<dbReference type="SUPFAM" id="SSF56112">
    <property type="entry name" value="Protein kinase-like (PK-like)"/>
    <property type="match status" value="1"/>
</dbReference>
<feature type="domain" description="Tyrosine-protein kinase catalytic" evidence="4">
    <location>
        <begin position="103"/>
        <end position="212"/>
    </location>
</feature>
<dbReference type="GO" id="GO:0009925">
    <property type="term" value="C:basal plasma membrane"/>
    <property type="evidence" value="ECO:0007669"/>
    <property type="project" value="TreeGrafter"/>
</dbReference>
<keyword evidence="5" id="KW-1185">Reference proteome</keyword>
<feature type="compositionally biased region" description="Low complexity" evidence="3">
    <location>
        <begin position="65"/>
        <end position="83"/>
    </location>
</feature>
<dbReference type="Proteomes" id="UP000887540">
    <property type="component" value="Unplaced"/>
</dbReference>
<dbReference type="WBParaSite" id="ACRNAN_scaffold2062.g18376.t1">
    <property type="protein sequence ID" value="ACRNAN_scaffold2062.g18376.t1"/>
    <property type="gene ID" value="ACRNAN_scaffold2062.g18376"/>
</dbReference>
<dbReference type="GO" id="GO:0004714">
    <property type="term" value="F:transmembrane receptor protein tyrosine kinase activity"/>
    <property type="evidence" value="ECO:0007669"/>
    <property type="project" value="TreeGrafter"/>
</dbReference>
<comment type="subcellular location">
    <subcellularLocation>
        <location evidence="1">Membrane</location>
        <topology evidence="1">Single-pass membrane protein</topology>
    </subcellularLocation>
</comment>
<dbReference type="PROSITE" id="PS00107">
    <property type="entry name" value="PROTEIN_KINASE_ATP"/>
    <property type="match status" value="1"/>
</dbReference>
<dbReference type="GO" id="GO:0043235">
    <property type="term" value="C:receptor complex"/>
    <property type="evidence" value="ECO:0007669"/>
    <property type="project" value="TreeGrafter"/>
</dbReference>
<feature type="region of interest" description="Disordered" evidence="3">
    <location>
        <begin position="64"/>
        <end position="84"/>
    </location>
</feature>
<dbReference type="InterPro" id="IPR011009">
    <property type="entry name" value="Kinase-like_dom_sf"/>
</dbReference>
<evidence type="ECO:0000256" key="2">
    <source>
        <dbReference type="PROSITE-ProRule" id="PRU10141"/>
    </source>
</evidence>
<dbReference type="InterPro" id="IPR050122">
    <property type="entry name" value="RTK"/>
</dbReference>
<evidence type="ECO:0000259" key="4">
    <source>
        <dbReference type="SMART" id="SM00219"/>
    </source>
</evidence>
<dbReference type="InterPro" id="IPR017441">
    <property type="entry name" value="Protein_kinase_ATP_BS"/>
</dbReference>
<evidence type="ECO:0000256" key="3">
    <source>
        <dbReference type="SAM" id="MobiDB-lite"/>
    </source>
</evidence>
<feature type="binding site" evidence="2">
    <location>
        <position position="130"/>
    </location>
    <ligand>
        <name>ATP</name>
        <dbReference type="ChEBI" id="CHEBI:30616"/>
    </ligand>
</feature>
<evidence type="ECO:0000256" key="1">
    <source>
        <dbReference type="ARBA" id="ARBA00004167"/>
    </source>
</evidence>
<dbReference type="GO" id="GO:0043066">
    <property type="term" value="P:negative regulation of apoptotic process"/>
    <property type="evidence" value="ECO:0007669"/>
    <property type="project" value="TreeGrafter"/>
</dbReference>
<dbReference type="GO" id="GO:0008284">
    <property type="term" value="P:positive regulation of cell population proliferation"/>
    <property type="evidence" value="ECO:0007669"/>
    <property type="project" value="TreeGrafter"/>
</dbReference>
<proteinExistence type="predicted"/>
<organism evidence="5 6">
    <name type="scientific">Acrobeloides nanus</name>
    <dbReference type="NCBI Taxonomy" id="290746"/>
    <lineage>
        <taxon>Eukaryota</taxon>
        <taxon>Metazoa</taxon>
        <taxon>Ecdysozoa</taxon>
        <taxon>Nematoda</taxon>
        <taxon>Chromadorea</taxon>
        <taxon>Rhabditida</taxon>
        <taxon>Tylenchina</taxon>
        <taxon>Cephalobomorpha</taxon>
        <taxon>Cephaloboidea</taxon>
        <taxon>Cephalobidae</taxon>
        <taxon>Acrobeloides</taxon>
    </lineage>
</organism>
<dbReference type="PANTHER" id="PTHR24416:SF566">
    <property type="entry name" value="EPIDERMAL GROWTH FACTOR RECEPTOR"/>
    <property type="match status" value="1"/>
</dbReference>
<dbReference type="Gene3D" id="3.30.200.20">
    <property type="entry name" value="Phosphorylase Kinase, domain 1"/>
    <property type="match status" value="1"/>
</dbReference>
<dbReference type="InterPro" id="IPR001245">
    <property type="entry name" value="Ser-Thr/Tyr_kinase_cat_dom"/>
</dbReference>
<name>A0A914D925_9BILA</name>
<dbReference type="Pfam" id="PF07714">
    <property type="entry name" value="PK_Tyr_Ser-Thr"/>
    <property type="match status" value="1"/>
</dbReference>
<reference evidence="6" key="1">
    <citation type="submission" date="2022-11" db="UniProtKB">
        <authorList>
            <consortium name="WormBaseParasite"/>
        </authorList>
    </citation>
    <scope>IDENTIFICATION</scope>
</reference>
<evidence type="ECO:0000313" key="5">
    <source>
        <dbReference type="Proteomes" id="UP000887540"/>
    </source>
</evidence>
<dbReference type="GO" id="GO:0007169">
    <property type="term" value="P:cell surface receptor protein tyrosine kinase signaling pathway"/>
    <property type="evidence" value="ECO:0007669"/>
    <property type="project" value="TreeGrafter"/>
</dbReference>
<protein>
    <submittedName>
        <fullName evidence="6">Tyrosine-protein kinase catalytic domain-containing protein</fullName>
    </submittedName>
</protein>
<dbReference type="AlphaFoldDB" id="A0A914D925"/>
<dbReference type="GO" id="GO:0022008">
    <property type="term" value="P:neurogenesis"/>
    <property type="evidence" value="ECO:0007669"/>
    <property type="project" value="TreeGrafter"/>
</dbReference>
<dbReference type="InterPro" id="IPR020635">
    <property type="entry name" value="Tyr_kinase_cat_dom"/>
</dbReference>
<sequence length="240" mass="27308">MVTPDSLGTMNLSIRVFNRNTSFHDFNADRIDSSTTEPFLDRVVTRSSYHGTRVNKDQSIDLNYSRPSFTTAPPTSPISIISSNNHKDSNERLQMIKPHELNIINGGILGRGEFGEVYKGIWQDQDVAVKILKDSNPTTVKLAIIWEIFTYGRTPYEDENIKSVAQLIKFLQEDGSRLSQPEDCCIDTFSAMLLCWMKEQERANISIIRAEFEKIYLTKTSKNDPMAYHVSLASNLYDTP</sequence>
<dbReference type="GO" id="GO:0005524">
    <property type="term" value="F:ATP binding"/>
    <property type="evidence" value="ECO:0007669"/>
    <property type="project" value="UniProtKB-UniRule"/>
</dbReference>
<keyword evidence="2" id="KW-0067">ATP-binding</keyword>